<protein>
    <submittedName>
        <fullName evidence="1">Uncharacterized protein</fullName>
    </submittedName>
</protein>
<reference evidence="1" key="1">
    <citation type="journal article" date="2021" name="Proc. Natl. Acad. Sci. U.S.A.">
        <title>A Catalog of Tens of Thousands of Viruses from Human Metagenomes Reveals Hidden Associations with Chronic Diseases.</title>
        <authorList>
            <person name="Tisza M.J."/>
            <person name="Buck C.B."/>
        </authorList>
    </citation>
    <scope>NUCLEOTIDE SEQUENCE</scope>
    <source>
        <strain evidence="1">CtM4P7</strain>
    </source>
</reference>
<proteinExistence type="predicted"/>
<sequence>MLELMDDRGCGECEKCDNGFDCKQHTKKVKITFKKAVKWDNWGKMVTAFRKGEVVEGRAVIDGNKVYCASAKSELWDVEDFVWTECIENIEIID</sequence>
<organism evidence="1">
    <name type="scientific">Siphoviridae sp. ctM4P7</name>
    <dbReference type="NCBI Taxonomy" id="2826256"/>
    <lineage>
        <taxon>Viruses</taxon>
        <taxon>Duplodnaviria</taxon>
        <taxon>Heunggongvirae</taxon>
        <taxon>Uroviricota</taxon>
        <taxon>Caudoviricetes</taxon>
    </lineage>
</organism>
<accession>A0A8S5MZ67</accession>
<name>A0A8S5MZ67_9CAUD</name>
<dbReference type="EMBL" id="BK015015">
    <property type="protein sequence ID" value="DAD87171.1"/>
    <property type="molecule type" value="Genomic_DNA"/>
</dbReference>
<evidence type="ECO:0000313" key="1">
    <source>
        <dbReference type="EMBL" id="DAD87171.1"/>
    </source>
</evidence>